<dbReference type="AlphaFoldDB" id="A0AA36DHL4"/>
<evidence type="ECO:0000313" key="1">
    <source>
        <dbReference type="EMBL" id="CAJ0564691.1"/>
    </source>
</evidence>
<proteinExistence type="predicted"/>
<protein>
    <submittedName>
        <fullName evidence="2">Uncharacterized protein</fullName>
    </submittedName>
</protein>
<accession>A0AA36DHL4</accession>
<feature type="non-terminal residue" evidence="2">
    <location>
        <position position="71"/>
    </location>
</feature>
<dbReference type="EMBL" id="CATQJA010000901">
    <property type="protein sequence ID" value="CAJ0564691.1"/>
    <property type="molecule type" value="Genomic_DNA"/>
</dbReference>
<organism evidence="2 3">
    <name type="scientific">Mesorhabditis spiculigera</name>
    <dbReference type="NCBI Taxonomy" id="96644"/>
    <lineage>
        <taxon>Eukaryota</taxon>
        <taxon>Metazoa</taxon>
        <taxon>Ecdysozoa</taxon>
        <taxon>Nematoda</taxon>
        <taxon>Chromadorea</taxon>
        <taxon>Rhabditida</taxon>
        <taxon>Rhabditina</taxon>
        <taxon>Rhabditomorpha</taxon>
        <taxon>Rhabditoidea</taxon>
        <taxon>Rhabditidae</taxon>
        <taxon>Mesorhabditinae</taxon>
        <taxon>Mesorhabditis</taxon>
    </lineage>
</organism>
<evidence type="ECO:0000313" key="3">
    <source>
        <dbReference type="Proteomes" id="UP001177023"/>
    </source>
</evidence>
<gene>
    <name evidence="2" type="ORF">MSPICULIGERA_LOCUS24326</name>
    <name evidence="1" type="ORF">MSPICULIGERA_LOCUS3364</name>
</gene>
<dbReference type="EMBL" id="CATQJA010002708">
    <property type="protein sequence ID" value="CAJ0586319.1"/>
    <property type="molecule type" value="Genomic_DNA"/>
</dbReference>
<reference evidence="2" key="1">
    <citation type="submission" date="2023-06" db="EMBL/GenBank/DDBJ databases">
        <authorList>
            <person name="Delattre M."/>
        </authorList>
    </citation>
    <scope>NUCLEOTIDE SEQUENCE</scope>
    <source>
        <strain evidence="2">AF72</strain>
    </source>
</reference>
<keyword evidence="3" id="KW-1185">Reference proteome</keyword>
<comment type="caution">
    <text evidence="2">The sequence shown here is derived from an EMBL/GenBank/DDBJ whole genome shotgun (WGS) entry which is preliminary data.</text>
</comment>
<evidence type="ECO:0000313" key="2">
    <source>
        <dbReference type="EMBL" id="CAJ0586319.1"/>
    </source>
</evidence>
<name>A0AA36DHL4_9BILA</name>
<sequence>MGTFTVSYWVRRSLWDKRVLLAGLAGAWYLGSCYDQVCLHRASMMKGHSKMFEERRKQILATNPHADVWTY</sequence>
<dbReference type="Proteomes" id="UP001177023">
    <property type="component" value="Unassembled WGS sequence"/>
</dbReference>